<protein>
    <submittedName>
        <fullName evidence="3">Uncharacterized protein</fullName>
    </submittedName>
</protein>
<name>A0A395SJ12_9HYPO</name>
<organism evidence="3 4">
    <name type="scientific">Fusarium longipes</name>
    <dbReference type="NCBI Taxonomy" id="694270"/>
    <lineage>
        <taxon>Eukaryota</taxon>
        <taxon>Fungi</taxon>
        <taxon>Dikarya</taxon>
        <taxon>Ascomycota</taxon>
        <taxon>Pezizomycotina</taxon>
        <taxon>Sordariomycetes</taxon>
        <taxon>Hypocreomycetidae</taxon>
        <taxon>Hypocreales</taxon>
        <taxon>Nectriaceae</taxon>
        <taxon>Fusarium</taxon>
    </lineage>
</organism>
<feature type="compositionally biased region" description="Low complexity" evidence="1">
    <location>
        <begin position="38"/>
        <end position="58"/>
    </location>
</feature>
<feature type="region of interest" description="Disordered" evidence="1">
    <location>
        <begin position="38"/>
        <end position="65"/>
    </location>
</feature>
<keyword evidence="2" id="KW-0732">Signal</keyword>
<dbReference type="OrthoDB" id="5105805at2759"/>
<reference evidence="3 4" key="1">
    <citation type="journal article" date="2018" name="PLoS Pathog.">
        <title>Evolution of structural diversity of trichothecenes, a family of toxins produced by plant pathogenic and entomopathogenic fungi.</title>
        <authorList>
            <person name="Proctor R.H."/>
            <person name="McCormick S.P."/>
            <person name="Kim H.S."/>
            <person name="Cardoza R.E."/>
            <person name="Stanley A.M."/>
            <person name="Lindo L."/>
            <person name="Kelly A."/>
            <person name="Brown D.W."/>
            <person name="Lee T."/>
            <person name="Vaughan M.M."/>
            <person name="Alexander N.J."/>
            <person name="Busman M."/>
            <person name="Gutierrez S."/>
        </authorList>
    </citation>
    <scope>NUCLEOTIDE SEQUENCE [LARGE SCALE GENOMIC DNA]</scope>
    <source>
        <strain evidence="3 4">NRRL 20695</strain>
    </source>
</reference>
<evidence type="ECO:0000256" key="2">
    <source>
        <dbReference type="SAM" id="SignalP"/>
    </source>
</evidence>
<sequence length="277" mass="29425">MRFSLQSLAIGLVSTQAGFAIAGPCRPLTTTSVGVTTTTATSEEVSSTAVPSDVSTTTAEEETSTTAVEEESTTTILEVSTTTLAGDETTTTAFETTTTLVSETTTTDDVIIITRLPEATTTTAAETTTTTSEPEPSLYAEYNDGSDVALYLQSDGFAGTTKRGSIEATFALEVDTSRLYLTLADGSKRYAYTAIAGPNANYGFLFEQYSYIENTQVYHFVTCTADSESLLECSSEGGPTRIYYYLPGNSPNVYGNSQETTASSFGNTAITLRLPRN</sequence>
<accession>A0A395SJ12</accession>
<evidence type="ECO:0000313" key="4">
    <source>
        <dbReference type="Proteomes" id="UP000266234"/>
    </source>
</evidence>
<gene>
    <name evidence="3" type="ORF">FLONG3_6772</name>
</gene>
<feature type="signal peptide" evidence="2">
    <location>
        <begin position="1"/>
        <end position="22"/>
    </location>
</feature>
<comment type="caution">
    <text evidence="3">The sequence shown here is derived from an EMBL/GenBank/DDBJ whole genome shotgun (WGS) entry which is preliminary data.</text>
</comment>
<evidence type="ECO:0000256" key="1">
    <source>
        <dbReference type="SAM" id="MobiDB-lite"/>
    </source>
</evidence>
<dbReference type="Proteomes" id="UP000266234">
    <property type="component" value="Unassembled WGS sequence"/>
</dbReference>
<dbReference type="EMBL" id="PXOG01000148">
    <property type="protein sequence ID" value="RGP72376.1"/>
    <property type="molecule type" value="Genomic_DNA"/>
</dbReference>
<feature type="chain" id="PRO_5017358251" evidence="2">
    <location>
        <begin position="23"/>
        <end position="277"/>
    </location>
</feature>
<keyword evidence="4" id="KW-1185">Reference proteome</keyword>
<dbReference type="AlphaFoldDB" id="A0A395SJ12"/>
<proteinExistence type="predicted"/>
<evidence type="ECO:0000313" key="3">
    <source>
        <dbReference type="EMBL" id="RGP72376.1"/>
    </source>
</evidence>